<name>A0A5C7AXA8_9BACT</name>
<gene>
    <name evidence="2" type="ORF">ESV85_11485</name>
</gene>
<sequence length="100" mass="11881">MENGFKVLWTDHALNELQATFEYLEDNWTEKEIIKLVLKIEHTVELISKNPDMFQLSLVENGIRQAVVMKHNTMYYRVIGETIEVLSFFSNRQSEGKRRF</sequence>
<dbReference type="RefSeq" id="WP_146917715.1">
    <property type="nucleotide sequence ID" value="NZ_VORW01000006.1"/>
</dbReference>
<evidence type="ECO:0000313" key="2">
    <source>
        <dbReference type="EMBL" id="TXE11165.1"/>
    </source>
</evidence>
<keyword evidence="1" id="KW-1277">Toxin-antitoxin system</keyword>
<dbReference type="OrthoDB" id="1098070at2"/>
<dbReference type="InterPro" id="IPR007712">
    <property type="entry name" value="RelE/ParE_toxin"/>
</dbReference>
<organism evidence="2 3">
    <name type="scientific">Algoriphagus aquimarinus</name>
    <dbReference type="NCBI Taxonomy" id="237018"/>
    <lineage>
        <taxon>Bacteria</taxon>
        <taxon>Pseudomonadati</taxon>
        <taxon>Bacteroidota</taxon>
        <taxon>Cytophagia</taxon>
        <taxon>Cytophagales</taxon>
        <taxon>Cyclobacteriaceae</taxon>
        <taxon>Algoriphagus</taxon>
    </lineage>
</organism>
<dbReference type="Pfam" id="PF05016">
    <property type="entry name" value="ParE_toxin"/>
    <property type="match status" value="1"/>
</dbReference>
<evidence type="ECO:0000313" key="3">
    <source>
        <dbReference type="Proteomes" id="UP000321935"/>
    </source>
</evidence>
<dbReference type="AlphaFoldDB" id="A0A5C7AXA8"/>
<dbReference type="Gene3D" id="3.30.2310.20">
    <property type="entry name" value="RelE-like"/>
    <property type="match status" value="1"/>
</dbReference>
<dbReference type="EMBL" id="VORW01000006">
    <property type="protein sequence ID" value="TXE11165.1"/>
    <property type="molecule type" value="Genomic_DNA"/>
</dbReference>
<evidence type="ECO:0000256" key="1">
    <source>
        <dbReference type="ARBA" id="ARBA00022649"/>
    </source>
</evidence>
<dbReference type="Proteomes" id="UP000321935">
    <property type="component" value="Unassembled WGS sequence"/>
</dbReference>
<comment type="caution">
    <text evidence="2">The sequence shown here is derived from an EMBL/GenBank/DDBJ whole genome shotgun (WGS) entry which is preliminary data.</text>
</comment>
<reference evidence="2 3" key="1">
    <citation type="submission" date="2019-08" db="EMBL/GenBank/DDBJ databases">
        <title>Genomes sequence of Algoriphagus aquimarinus ACAM450.</title>
        <authorList>
            <person name="Bowman J.P."/>
        </authorList>
    </citation>
    <scope>NUCLEOTIDE SEQUENCE [LARGE SCALE GENOMIC DNA]</scope>
    <source>
        <strain evidence="2 3">ACAM 450</strain>
    </source>
</reference>
<protein>
    <submittedName>
        <fullName evidence="2">Type II toxin-antitoxin system RelE/ParE family toxin</fullName>
    </submittedName>
</protein>
<accession>A0A5C7AXA8</accession>
<proteinExistence type="predicted"/>
<dbReference type="InterPro" id="IPR035093">
    <property type="entry name" value="RelE/ParE_toxin_dom_sf"/>
</dbReference>